<sequence>MWTIRHYINPQGFDLFQEWVDELSDQRARARIAARLLRIELGNLGDCKSVGDGVRELRIDYGPGYRVYFAMINKQAVLLCCGGTKKSQRSYIQRAKRLWQEWQQRNS</sequence>
<dbReference type="PIRSF" id="PIRSF028744">
    <property type="entry name" value="Addict_mod_HI1419"/>
    <property type="match status" value="1"/>
</dbReference>
<dbReference type="AlphaFoldDB" id="A0A6N7QS04"/>
<dbReference type="InterPro" id="IPR014056">
    <property type="entry name" value="TypeIITA-like_toxin_pred"/>
</dbReference>
<dbReference type="EMBL" id="WJPP01000003">
    <property type="protein sequence ID" value="MRH78189.1"/>
    <property type="molecule type" value="Genomic_DNA"/>
</dbReference>
<evidence type="ECO:0000313" key="1">
    <source>
        <dbReference type="EMBL" id="MRH78189.1"/>
    </source>
</evidence>
<dbReference type="Proteomes" id="UP000433788">
    <property type="component" value="Unassembled WGS sequence"/>
</dbReference>
<proteinExistence type="predicted"/>
<evidence type="ECO:0000313" key="2">
    <source>
        <dbReference type="Proteomes" id="UP000433788"/>
    </source>
</evidence>
<keyword evidence="2" id="KW-1185">Reference proteome</keyword>
<dbReference type="NCBIfam" id="TIGR02683">
    <property type="entry name" value="upstrm_HI1419"/>
    <property type="match status" value="1"/>
</dbReference>
<reference evidence="1 2" key="1">
    <citation type="submission" date="2019-11" db="EMBL/GenBank/DDBJ databases">
        <authorList>
            <person name="Zhang X.Y."/>
        </authorList>
    </citation>
    <scope>NUCLEOTIDE SEQUENCE [LARGE SCALE GENOMIC DNA]</scope>
    <source>
        <strain evidence="1 2">C176</strain>
    </source>
</reference>
<accession>A0A6N7QS04</accession>
<dbReference type="Pfam" id="PF05973">
    <property type="entry name" value="Gp49"/>
    <property type="match status" value="1"/>
</dbReference>
<gene>
    <name evidence="1" type="ORF">GH984_05660</name>
</gene>
<dbReference type="PANTHER" id="PTHR41791">
    <property type="entry name" value="SSL7039 PROTEIN"/>
    <property type="match status" value="1"/>
</dbReference>
<name>A0A6N7QS04_9GAMM</name>
<dbReference type="InterPro" id="IPR009241">
    <property type="entry name" value="HigB-like"/>
</dbReference>
<dbReference type="PANTHER" id="PTHR41791:SF1">
    <property type="entry name" value="SSL7039 PROTEIN"/>
    <property type="match status" value="1"/>
</dbReference>
<protein>
    <submittedName>
        <fullName evidence="1">Type II toxin-antitoxin system RelE/ParE family toxin</fullName>
    </submittedName>
</protein>
<organism evidence="1 2">
    <name type="scientific">Spiribacter salilacus</name>
    <dbReference type="NCBI Taxonomy" id="2664894"/>
    <lineage>
        <taxon>Bacteria</taxon>
        <taxon>Pseudomonadati</taxon>
        <taxon>Pseudomonadota</taxon>
        <taxon>Gammaproteobacteria</taxon>
        <taxon>Chromatiales</taxon>
        <taxon>Ectothiorhodospiraceae</taxon>
        <taxon>Spiribacter</taxon>
    </lineage>
</organism>
<comment type="caution">
    <text evidence="1">The sequence shown here is derived from an EMBL/GenBank/DDBJ whole genome shotgun (WGS) entry which is preliminary data.</text>
</comment>